<comment type="caution">
    <text evidence="8">The sequence shown here is derived from an EMBL/GenBank/DDBJ whole genome shotgun (WGS) entry which is preliminary data.</text>
</comment>
<dbReference type="PROSITE" id="PS50110">
    <property type="entry name" value="RESPONSE_REGULATORY"/>
    <property type="match status" value="1"/>
</dbReference>
<dbReference type="GO" id="GO:0000160">
    <property type="term" value="P:phosphorelay signal transduction system"/>
    <property type="evidence" value="ECO:0007669"/>
    <property type="project" value="UniProtKB-KW"/>
</dbReference>
<feature type="modified residue" description="Phosphohistidine" evidence="3">
    <location>
        <position position="214"/>
    </location>
</feature>
<sequence length="295" mass="30779">MLNLGRRCADGVRESPTAGQRRDRSAEPEVPVVSVLVVEDDDVTRELISSRLELAGHEVLAVASAPDARERLDEELPDVVVSDMFMPGGSALGLVADLRAAAETAALPVVLLSGRALPADAQAGRALGCSYLSKPFAPRALLKAVDDAAGALSAAVAETLRERLAEMGDLDDPAERILFSRLLRSFATQAPVTADELTAAVGCGDAEAAQALAHRLAGSAANLGAVHLAELLREVEAVAERGDLHRIDLRWARHATAVARRAATAVAQELDERPGAGEPAAQAEPLAVVLDVSAH</sequence>
<dbReference type="OrthoDB" id="3197131at2"/>
<dbReference type="PROSITE" id="PS50894">
    <property type="entry name" value="HPT"/>
    <property type="match status" value="1"/>
</dbReference>
<dbReference type="Gene3D" id="3.40.50.2300">
    <property type="match status" value="1"/>
</dbReference>
<proteinExistence type="predicted"/>
<dbReference type="InterPro" id="IPR050595">
    <property type="entry name" value="Bact_response_regulator"/>
</dbReference>
<dbReference type="PANTHER" id="PTHR44591:SF14">
    <property type="entry name" value="PROTEIN PILG"/>
    <property type="match status" value="1"/>
</dbReference>
<evidence type="ECO:0000313" key="9">
    <source>
        <dbReference type="Proteomes" id="UP000321234"/>
    </source>
</evidence>
<feature type="region of interest" description="Disordered" evidence="5">
    <location>
        <begin position="1"/>
        <end position="26"/>
    </location>
</feature>
<dbReference type="AlphaFoldDB" id="A0A5C8Z5P1"/>
<dbReference type="SMART" id="SM00448">
    <property type="entry name" value="REC"/>
    <property type="match status" value="1"/>
</dbReference>
<evidence type="ECO:0000313" key="8">
    <source>
        <dbReference type="EMBL" id="TXR52226.1"/>
    </source>
</evidence>
<dbReference type="Gene3D" id="1.20.120.160">
    <property type="entry name" value="HPT domain"/>
    <property type="match status" value="1"/>
</dbReference>
<protein>
    <submittedName>
        <fullName evidence="8">Response regulator</fullName>
    </submittedName>
</protein>
<evidence type="ECO:0000256" key="5">
    <source>
        <dbReference type="SAM" id="MobiDB-lite"/>
    </source>
</evidence>
<dbReference type="InterPro" id="IPR001789">
    <property type="entry name" value="Sig_transdc_resp-reg_receiver"/>
</dbReference>
<evidence type="ECO:0000256" key="2">
    <source>
        <dbReference type="ARBA" id="ARBA00023012"/>
    </source>
</evidence>
<evidence type="ECO:0000256" key="1">
    <source>
        <dbReference type="ARBA" id="ARBA00022553"/>
    </source>
</evidence>
<keyword evidence="1 4" id="KW-0597">Phosphoprotein</keyword>
<dbReference type="InterPro" id="IPR036641">
    <property type="entry name" value="HPT_dom_sf"/>
</dbReference>
<keyword evidence="9" id="KW-1185">Reference proteome</keyword>
<feature type="domain" description="Response regulatory" evidence="6">
    <location>
        <begin position="34"/>
        <end position="149"/>
    </location>
</feature>
<dbReference type="EMBL" id="VKAC01000016">
    <property type="protein sequence ID" value="TXR52226.1"/>
    <property type="molecule type" value="Genomic_DNA"/>
</dbReference>
<evidence type="ECO:0000256" key="4">
    <source>
        <dbReference type="PROSITE-ProRule" id="PRU00169"/>
    </source>
</evidence>
<dbReference type="Pfam" id="PF01627">
    <property type="entry name" value="Hpt"/>
    <property type="match status" value="1"/>
</dbReference>
<dbReference type="InterPro" id="IPR008207">
    <property type="entry name" value="Sig_transdc_His_kin_Hpt_dom"/>
</dbReference>
<name>A0A5C8Z5P1_9ACTN</name>
<dbReference type="SUPFAM" id="SSF47226">
    <property type="entry name" value="Histidine-containing phosphotransfer domain, HPT domain"/>
    <property type="match status" value="1"/>
</dbReference>
<feature type="modified residue" description="4-aspartylphosphate" evidence="4">
    <location>
        <position position="83"/>
    </location>
</feature>
<feature type="domain" description="HPt" evidence="7">
    <location>
        <begin position="175"/>
        <end position="273"/>
    </location>
</feature>
<evidence type="ECO:0000259" key="6">
    <source>
        <dbReference type="PROSITE" id="PS50110"/>
    </source>
</evidence>
<evidence type="ECO:0000259" key="7">
    <source>
        <dbReference type="PROSITE" id="PS50894"/>
    </source>
</evidence>
<reference evidence="8 9" key="1">
    <citation type="submission" date="2019-07" db="EMBL/GenBank/DDBJ databases">
        <title>Quadrisphaera sp. strain DD2A genome sequencing and assembly.</title>
        <authorList>
            <person name="Kim I."/>
        </authorList>
    </citation>
    <scope>NUCLEOTIDE SEQUENCE [LARGE SCALE GENOMIC DNA]</scope>
    <source>
        <strain evidence="8 9">DD2A</strain>
    </source>
</reference>
<gene>
    <name evidence="8" type="ORF">FMM08_20680</name>
</gene>
<organism evidence="8 9">
    <name type="scientific">Quadrisphaera setariae</name>
    <dbReference type="NCBI Taxonomy" id="2593304"/>
    <lineage>
        <taxon>Bacteria</taxon>
        <taxon>Bacillati</taxon>
        <taxon>Actinomycetota</taxon>
        <taxon>Actinomycetes</taxon>
        <taxon>Kineosporiales</taxon>
        <taxon>Kineosporiaceae</taxon>
        <taxon>Quadrisphaera</taxon>
    </lineage>
</organism>
<evidence type="ECO:0000256" key="3">
    <source>
        <dbReference type="PROSITE-ProRule" id="PRU00110"/>
    </source>
</evidence>
<dbReference type="InterPro" id="IPR011006">
    <property type="entry name" value="CheY-like_superfamily"/>
</dbReference>
<dbReference type="PANTHER" id="PTHR44591">
    <property type="entry name" value="STRESS RESPONSE REGULATOR PROTEIN 1"/>
    <property type="match status" value="1"/>
</dbReference>
<dbReference type="Pfam" id="PF00072">
    <property type="entry name" value="Response_reg"/>
    <property type="match status" value="1"/>
</dbReference>
<keyword evidence="2" id="KW-0902">Two-component regulatory system</keyword>
<dbReference type="SUPFAM" id="SSF52172">
    <property type="entry name" value="CheY-like"/>
    <property type="match status" value="1"/>
</dbReference>
<dbReference type="Proteomes" id="UP000321234">
    <property type="component" value="Unassembled WGS sequence"/>
</dbReference>
<accession>A0A5C8Z5P1</accession>